<evidence type="ECO:0000256" key="2">
    <source>
        <dbReference type="ARBA" id="ARBA00005056"/>
    </source>
</evidence>
<evidence type="ECO:0000256" key="17">
    <source>
        <dbReference type="RuleBase" id="RU004171"/>
    </source>
</evidence>
<dbReference type="GO" id="GO:0009086">
    <property type="term" value="P:methionine biosynthetic process"/>
    <property type="evidence" value="ECO:0007669"/>
    <property type="project" value="UniProtKB-KW"/>
</dbReference>
<comment type="similarity">
    <text evidence="4 13 17">Belongs to the homoserine dehydrogenase family.</text>
</comment>
<dbReference type="GO" id="GO:0009089">
    <property type="term" value="P:lysine biosynthetic process via diaminopimelate"/>
    <property type="evidence" value="ECO:0007669"/>
    <property type="project" value="UniProtKB-ARBA"/>
</dbReference>
<dbReference type="UniPathway" id="UPA00050">
    <property type="reaction ID" value="UER00063"/>
</dbReference>
<dbReference type="GO" id="GO:0009090">
    <property type="term" value="P:homoserine biosynthetic process"/>
    <property type="evidence" value="ECO:0007669"/>
    <property type="project" value="UniProtKB-ARBA"/>
</dbReference>
<keyword evidence="7 13" id="KW-0791">Threonine biosynthesis</keyword>
<evidence type="ECO:0000256" key="16">
    <source>
        <dbReference type="RuleBase" id="RU000579"/>
    </source>
</evidence>
<name>A0A7C1FKY9_9CHLR</name>
<keyword evidence="8 13" id="KW-0521">NADP</keyword>
<evidence type="ECO:0000256" key="4">
    <source>
        <dbReference type="ARBA" id="ARBA00006753"/>
    </source>
</evidence>
<feature type="binding site" evidence="15">
    <location>
        <position position="128"/>
    </location>
    <ligand>
        <name>NADPH</name>
        <dbReference type="ChEBI" id="CHEBI:57783"/>
    </ligand>
</feature>
<feature type="domain" description="Homoserine dehydrogenase catalytic" evidence="18">
    <location>
        <begin position="170"/>
        <end position="365"/>
    </location>
</feature>
<dbReference type="EMBL" id="DSMG01000090">
    <property type="protein sequence ID" value="HDX31653.1"/>
    <property type="molecule type" value="Genomic_DNA"/>
</dbReference>
<evidence type="ECO:0000256" key="3">
    <source>
        <dbReference type="ARBA" id="ARBA00005062"/>
    </source>
</evidence>
<evidence type="ECO:0000256" key="7">
    <source>
        <dbReference type="ARBA" id="ARBA00022697"/>
    </source>
</evidence>
<reference evidence="20" key="1">
    <citation type="journal article" date="2020" name="mSystems">
        <title>Genome- and Community-Level Interaction Insights into Carbon Utilization and Element Cycling Functions of Hydrothermarchaeota in Hydrothermal Sediment.</title>
        <authorList>
            <person name="Zhou Z."/>
            <person name="Liu Y."/>
            <person name="Xu W."/>
            <person name="Pan J."/>
            <person name="Luo Z.H."/>
            <person name="Li M."/>
        </authorList>
    </citation>
    <scope>NUCLEOTIDE SEQUENCE [LARGE SCALE GENOMIC DNA]</scope>
    <source>
        <strain evidence="20">SpSt-289</strain>
    </source>
</reference>
<accession>A0A7C1FKY9</accession>
<dbReference type="UniPathway" id="UPA00051">
    <property type="reaction ID" value="UER00465"/>
</dbReference>
<dbReference type="SUPFAM" id="SSF51735">
    <property type="entry name" value="NAD(P)-binding Rossmann-fold domains"/>
    <property type="match status" value="1"/>
</dbReference>
<dbReference type="InterPro" id="IPR022697">
    <property type="entry name" value="HDH_short"/>
</dbReference>
<evidence type="ECO:0000256" key="8">
    <source>
        <dbReference type="ARBA" id="ARBA00022857"/>
    </source>
</evidence>
<dbReference type="SUPFAM" id="SSF55347">
    <property type="entry name" value="Glyceraldehyde-3-phosphate dehydrogenase-like, C-terminal domain"/>
    <property type="match status" value="1"/>
</dbReference>
<feature type="binding site" evidence="15">
    <location>
        <position position="223"/>
    </location>
    <ligand>
        <name>L-homoserine</name>
        <dbReference type="ChEBI" id="CHEBI:57476"/>
    </ligand>
</feature>
<feature type="active site" description="Proton donor" evidence="14">
    <location>
        <position position="238"/>
    </location>
</feature>
<keyword evidence="10 13" id="KW-0486">Methionine biosynthesis</keyword>
<comment type="pathway">
    <text evidence="3 16">Amino-acid biosynthesis; L-methionine biosynthesis via de novo pathway; L-homoserine from L-aspartate: step 3/3.</text>
</comment>
<evidence type="ECO:0000256" key="10">
    <source>
        <dbReference type="ARBA" id="ARBA00023167"/>
    </source>
</evidence>
<evidence type="ECO:0000256" key="5">
    <source>
        <dbReference type="ARBA" id="ARBA00013213"/>
    </source>
</evidence>
<proteinExistence type="inferred from homology"/>
<dbReference type="AlphaFoldDB" id="A0A7C1FKY9"/>
<dbReference type="Pfam" id="PF00742">
    <property type="entry name" value="Homoserine_dh"/>
    <property type="match status" value="1"/>
</dbReference>
<dbReference type="EC" id="1.1.1.3" evidence="5 13"/>
<dbReference type="GO" id="GO:0009088">
    <property type="term" value="P:threonine biosynthetic process"/>
    <property type="evidence" value="ECO:0007669"/>
    <property type="project" value="UniProtKB-UniPathway"/>
</dbReference>
<feature type="binding site" evidence="15">
    <location>
        <begin position="10"/>
        <end position="15"/>
    </location>
    <ligand>
        <name>NADP(+)</name>
        <dbReference type="ChEBI" id="CHEBI:58349"/>
    </ligand>
</feature>
<dbReference type="Pfam" id="PF03447">
    <property type="entry name" value="NAD_binding_3"/>
    <property type="match status" value="1"/>
</dbReference>
<dbReference type="PROSITE" id="PS01042">
    <property type="entry name" value="HOMOSER_DHGENASE"/>
    <property type="match status" value="1"/>
</dbReference>
<evidence type="ECO:0000259" key="18">
    <source>
        <dbReference type="Pfam" id="PF00742"/>
    </source>
</evidence>
<sequence length="372" mass="39819">MRYAPIILFGVGGVGSALIRQIVQNRVHHALEFELELPIVAVCDRDGAVVALEEAIEDTVLLDILDFKKQGGRLAEHAQGGPQQDLVAILDVAGRPNAIVVDCTATEITAPALVAALERGYRIVLANKKPLTIEQEVYDRLTRAGVTVNRRQPRQLLAVRWETTCGAGLPVIATLHRLIASGDPITRIAGALSGTLGYVMTGLQQGRPFSEVVREAHRLGYTEPDPRDDLGGVDVARKALILARGLGWRIGLEDVAITGLYPPEMASLSVAEFLEALPSLDAHFRRLVDEAAAEGAVLRYVATVADGRCTVGPQRVNAGSPLGQLRGADNLVEFHTRWYQPTPLVIQGRGAGVDATAAGVLSDIVELALLRG</sequence>
<dbReference type="GO" id="GO:0050661">
    <property type="term" value="F:NADP binding"/>
    <property type="evidence" value="ECO:0007669"/>
    <property type="project" value="InterPro"/>
</dbReference>
<gene>
    <name evidence="20" type="ORF">ENQ20_09190</name>
</gene>
<evidence type="ECO:0000256" key="15">
    <source>
        <dbReference type="PIRSR" id="PIRSR036497-2"/>
    </source>
</evidence>
<keyword evidence="6 13" id="KW-0028">Amino-acid biosynthesis</keyword>
<evidence type="ECO:0000256" key="12">
    <source>
        <dbReference type="ARBA" id="ARBA00049031"/>
    </source>
</evidence>
<evidence type="ECO:0000256" key="13">
    <source>
        <dbReference type="PIRNR" id="PIRNR036497"/>
    </source>
</evidence>
<dbReference type="Gene3D" id="3.40.50.720">
    <property type="entry name" value="NAD(P)-binding Rossmann-like Domain"/>
    <property type="match status" value="1"/>
</dbReference>
<evidence type="ECO:0000256" key="9">
    <source>
        <dbReference type="ARBA" id="ARBA00023002"/>
    </source>
</evidence>
<dbReference type="Gene3D" id="3.30.360.10">
    <property type="entry name" value="Dihydrodipicolinate Reductase, domain 2"/>
    <property type="match status" value="1"/>
</dbReference>
<dbReference type="InterPro" id="IPR005106">
    <property type="entry name" value="Asp/hSer_DH_NAD-bd"/>
</dbReference>
<comment type="catalytic activity">
    <reaction evidence="11">
        <text>L-homoserine + NADP(+) = L-aspartate 4-semialdehyde + NADPH + H(+)</text>
        <dbReference type="Rhea" id="RHEA:15761"/>
        <dbReference type="ChEBI" id="CHEBI:15378"/>
        <dbReference type="ChEBI" id="CHEBI:57476"/>
        <dbReference type="ChEBI" id="CHEBI:57783"/>
        <dbReference type="ChEBI" id="CHEBI:58349"/>
        <dbReference type="ChEBI" id="CHEBI:537519"/>
        <dbReference type="EC" id="1.1.1.3"/>
    </reaction>
    <physiologicalReaction direction="right-to-left" evidence="11">
        <dbReference type="Rhea" id="RHEA:15763"/>
    </physiologicalReaction>
</comment>
<dbReference type="InterPro" id="IPR001342">
    <property type="entry name" value="HDH_cat"/>
</dbReference>
<comment type="pathway">
    <text evidence="2 16">Amino-acid biosynthesis; L-threonine biosynthesis; L-threonine from L-aspartate: step 3/5.</text>
</comment>
<keyword evidence="9 13" id="KW-0560">Oxidoreductase</keyword>
<evidence type="ECO:0000256" key="6">
    <source>
        <dbReference type="ARBA" id="ARBA00022605"/>
    </source>
</evidence>
<dbReference type="PANTHER" id="PTHR43070">
    <property type="match status" value="1"/>
</dbReference>
<evidence type="ECO:0000256" key="11">
    <source>
        <dbReference type="ARBA" id="ARBA00048841"/>
    </source>
</evidence>
<dbReference type="PIRSF" id="PIRSF036497">
    <property type="entry name" value="HDH_short"/>
    <property type="match status" value="1"/>
</dbReference>
<comment type="cofactor">
    <cofactor evidence="1">
        <name>a metal cation</name>
        <dbReference type="ChEBI" id="CHEBI:25213"/>
    </cofactor>
</comment>
<dbReference type="InterPro" id="IPR019811">
    <property type="entry name" value="HDH_CS"/>
</dbReference>
<dbReference type="PANTHER" id="PTHR43070:SF3">
    <property type="entry name" value="HOMOSERINE DEHYDROGENASE"/>
    <property type="match status" value="1"/>
</dbReference>
<comment type="caution">
    <text evidence="20">The sequence shown here is derived from an EMBL/GenBank/DDBJ whole genome shotgun (WGS) entry which is preliminary data.</text>
</comment>
<feature type="binding site" evidence="15">
    <location>
        <position position="104"/>
    </location>
    <ligand>
        <name>NADPH</name>
        <dbReference type="ChEBI" id="CHEBI:57783"/>
    </ligand>
</feature>
<dbReference type="InterPro" id="IPR011147">
    <property type="entry name" value="Bifunc_Aspkin/hSer_DH"/>
</dbReference>
<dbReference type="GO" id="GO:0004412">
    <property type="term" value="F:homoserine dehydrogenase activity"/>
    <property type="evidence" value="ECO:0007669"/>
    <property type="project" value="UniProtKB-EC"/>
</dbReference>
<evidence type="ECO:0000256" key="1">
    <source>
        <dbReference type="ARBA" id="ARBA00001920"/>
    </source>
</evidence>
<comment type="catalytic activity">
    <reaction evidence="12">
        <text>L-homoserine + NAD(+) = L-aspartate 4-semialdehyde + NADH + H(+)</text>
        <dbReference type="Rhea" id="RHEA:15757"/>
        <dbReference type="ChEBI" id="CHEBI:15378"/>
        <dbReference type="ChEBI" id="CHEBI:57476"/>
        <dbReference type="ChEBI" id="CHEBI:57540"/>
        <dbReference type="ChEBI" id="CHEBI:57945"/>
        <dbReference type="ChEBI" id="CHEBI:537519"/>
        <dbReference type="EC" id="1.1.1.3"/>
    </reaction>
    <physiologicalReaction direction="right-to-left" evidence="12">
        <dbReference type="Rhea" id="RHEA:15759"/>
    </physiologicalReaction>
</comment>
<evidence type="ECO:0000259" key="19">
    <source>
        <dbReference type="Pfam" id="PF03447"/>
    </source>
</evidence>
<evidence type="ECO:0000313" key="20">
    <source>
        <dbReference type="EMBL" id="HDX31653.1"/>
    </source>
</evidence>
<dbReference type="FunFam" id="3.30.360.10:FF:000006">
    <property type="entry name" value="Bifunctional aspartokinase/homoserine dehydrogenase"/>
    <property type="match status" value="1"/>
</dbReference>
<evidence type="ECO:0000256" key="14">
    <source>
        <dbReference type="PIRSR" id="PIRSR036497-1"/>
    </source>
</evidence>
<dbReference type="InterPro" id="IPR036291">
    <property type="entry name" value="NAD(P)-bd_dom_sf"/>
</dbReference>
<feature type="domain" description="Aspartate/homoserine dehydrogenase NAD-binding" evidence="19">
    <location>
        <begin position="10"/>
        <end position="144"/>
    </location>
</feature>
<protein>
    <recommendedName>
        <fullName evidence="5 13">Homoserine dehydrogenase</fullName>
        <shortName evidence="13">HDH</shortName>
        <ecNumber evidence="5 13">1.1.1.3</ecNumber>
    </recommendedName>
</protein>
<organism evidence="20">
    <name type="scientific">Caldilinea aerophila</name>
    <dbReference type="NCBI Taxonomy" id="133453"/>
    <lineage>
        <taxon>Bacteria</taxon>
        <taxon>Bacillati</taxon>
        <taxon>Chloroflexota</taxon>
        <taxon>Caldilineae</taxon>
        <taxon>Caldilineales</taxon>
        <taxon>Caldilineaceae</taxon>
        <taxon>Caldilinea</taxon>
    </lineage>
</organism>